<dbReference type="VEuPathDB" id="FungiDB:NEUTE1DRAFT_117324"/>
<dbReference type="KEGG" id="nte:NEUTE1DRAFT117324"/>
<protein>
    <submittedName>
        <fullName evidence="1">Uncharacterized protein</fullName>
    </submittedName>
</protein>
<organism evidence="1 2">
    <name type="scientific">Neurospora tetrasperma (strain FGSC 2508 / ATCC MYA-4615 / P0657)</name>
    <dbReference type="NCBI Taxonomy" id="510951"/>
    <lineage>
        <taxon>Eukaryota</taxon>
        <taxon>Fungi</taxon>
        <taxon>Dikarya</taxon>
        <taxon>Ascomycota</taxon>
        <taxon>Pezizomycotina</taxon>
        <taxon>Sordariomycetes</taxon>
        <taxon>Sordariomycetidae</taxon>
        <taxon>Sordariales</taxon>
        <taxon>Sordariaceae</taxon>
        <taxon>Neurospora</taxon>
    </lineage>
</organism>
<reference evidence="2" key="1">
    <citation type="journal article" date="2011" name="Genetics">
        <title>Massive changes in genome architecture accompany the transition to self-fertility in the filamentous fungus Neurospora tetrasperma.</title>
        <authorList>
            <person name="Ellison C.E."/>
            <person name="Stajich J.E."/>
            <person name="Jacobson D.J."/>
            <person name="Natvig D.O."/>
            <person name="Lapidus A."/>
            <person name="Foster B."/>
            <person name="Aerts A."/>
            <person name="Riley R."/>
            <person name="Lindquist E.A."/>
            <person name="Grigoriev I.V."/>
            <person name="Taylor J.W."/>
        </authorList>
    </citation>
    <scope>NUCLEOTIDE SEQUENCE [LARGE SCALE GENOMIC DNA]</scope>
    <source>
        <strain evidence="2">FGSC 2508 / P0657</strain>
    </source>
</reference>
<dbReference type="EMBL" id="GL891305">
    <property type="protein sequence ID" value="EGO56429.1"/>
    <property type="molecule type" value="Genomic_DNA"/>
</dbReference>
<keyword evidence="2" id="KW-1185">Reference proteome</keyword>
<dbReference type="RefSeq" id="XP_009852027.1">
    <property type="nucleotide sequence ID" value="XM_009853725.1"/>
</dbReference>
<dbReference type="HOGENOM" id="CLU_2997017_0_0_1"/>
<sequence length="57" mass="6391">MFGLVRNREVVKSRSTLSHVSARWSFYLGSWRGPSFVCSSISKGSSSLLSKQPRVFP</sequence>
<dbReference type="AlphaFoldDB" id="F8MPZ9"/>
<dbReference type="GeneID" id="20823269"/>
<name>F8MPZ9_NEUT8</name>
<accession>F8MPZ9</accession>
<gene>
    <name evidence="1" type="ORF">NEUTE1DRAFT_117324</name>
</gene>
<dbReference type="Proteomes" id="UP000008065">
    <property type="component" value="Unassembled WGS sequence"/>
</dbReference>
<proteinExistence type="predicted"/>
<evidence type="ECO:0000313" key="2">
    <source>
        <dbReference type="Proteomes" id="UP000008065"/>
    </source>
</evidence>
<evidence type="ECO:0000313" key="1">
    <source>
        <dbReference type="EMBL" id="EGO56429.1"/>
    </source>
</evidence>